<reference evidence="11" key="1">
    <citation type="submission" date="2021-01" db="EMBL/GenBank/DDBJ databases">
        <authorList>
            <person name="Corre E."/>
            <person name="Pelletier E."/>
            <person name="Niang G."/>
            <person name="Scheremetjew M."/>
            <person name="Finn R."/>
            <person name="Kale V."/>
            <person name="Holt S."/>
            <person name="Cochrane G."/>
            <person name="Meng A."/>
            <person name="Brown T."/>
            <person name="Cohen L."/>
        </authorList>
    </citation>
    <scope>NUCLEOTIDE SEQUENCE</scope>
    <source>
        <strain evidence="11">NY070348D</strain>
    </source>
</reference>
<dbReference type="Pfam" id="PF03849">
    <property type="entry name" value="Tfb2"/>
    <property type="match status" value="1"/>
</dbReference>
<evidence type="ECO:0000256" key="4">
    <source>
        <dbReference type="ARBA" id="ARBA00023015"/>
    </source>
</evidence>
<keyword evidence="7 8" id="KW-0539">Nucleus</keyword>
<dbReference type="PANTHER" id="PTHR13152">
    <property type="entry name" value="TFIIH, POLYPEPTIDE 4"/>
    <property type="match status" value="1"/>
</dbReference>
<evidence type="ECO:0000256" key="8">
    <source>
        <dbReference type="RuleBase" id="RU364024"/>
    </source>
</evidence>
<evidence type="ECO:0000256" key="1">
    <source>
        <dbReference type="ARBA" id="ARBA00004123"/>
    </source>
</evidence>
<dbReference type="GO" id="GO:0000439">
    <property type="term" value="C:transcription factor TFIIH core complex"/>
    <property type="evidence" value="ECO:0007669"/>
    <property type="project" value="InterPro"/>
</dbReference>
<feature type="domain" description="Transcription factor Tfb2 C-terminal" evidence="10">
    <location>
        <begin position="441"/>
        <end position="510"/>
    </location>
</feature>
<comment type="similarity">
    <text evidence="2 8">Belongs to the TFB2 family.</text>
</comment>
<dbReference type="GO" id="GO:0005675">
    <property type="term" value="C:transcription factor TFIIH holo complex"/>
    <property type="evidence" value="ECO:0007669"/>
    <property type="project" value="TreeGrafter"/>
</dbReference>
<sequence>MGPPRASAEDIGDLFEYVSSLDLVTINRLYSSCRWSCLGILRKLTPLAKQLVMRLIPVDAVFGAKRLEAFVENDSSSKSALKDAIAQLESFKVFIKPKEQELNGNGSEEERYTINSTFREMIMNAITDIQPNKLPWQVPRVTKEAQIIDTTDLEKKAIEKWTAVLHYIVGSSERRTPGERVVKLLVSMGLMSYGSKKGNSYMSRPKITNKGYEFMLRDIHNQIWTFMRHYTQSSTKSESVLEMLFRMSYCTPGTACSADQLDDTQKHLLKDFDLFGLVMWNAGNNMFYPTSLGVNIVFGQSREERMASAASAVDMDQQRPRAPTKKSDEEGKLVKKAKNGLTIKQRTGDTDGKDNSIFIIAETNFKVYAYTRSSLHVEMLKLFVDAECILPNMIVAVISRQSIRRAFQAGITAEQIIHFMTENAHPLCRKRHRLVPDNITDQIILWEGERNRISPTKGRLYDKFQSEELFRSCVEHAQAQGWLLFSAKSSNGMSMVIQDAKHPEMKTYIKEERTRLNVTG</sequence>
<evidence type="ECO:0000313" key="11">
    <source>
        <dbReference type="EMBL" id="CAD9696933.1"/>
    </source>
</evidence>
<evidence type="ECO:0000259" key="10">
    <source>
        <dbReference type="Pfam" id="PF18307"/>
    </source>
</evidence>
<accession>A0A7S2SFL1</accession>
<comment type="function">
    <text evidence="8">Component of the general transcription and DNA repair factor IIH (TFIIH) core complex which is involved in general and transcription-coupled nucleotide excision repair (NER) of damaged DNA.</text>
</comment>
<dbReference type="GO" id="GO:0006289">
    <property type="term" value="P:nucleotide-excision repair"/>
    <property type="evidence" value="ECO:0007669"/>
    <property type="project" value="InterPro"/>
</dbReference>
<evidence type="ECO:0000256" key="2">
    <source>
        <dbReference type="ARBA" id="ARBA00007132"/>
    </source>
</evidence>
<dbReference type="InterPro" id="IPR040662">
    <property type="entry name" value="Tfb2_C"/>
</dbReference>
<evidence type="ECO:0000256" key="6">
    <source>
        <dbReference type="ARBA" id="ARBA00023204"/>
    </source>
</evidence>
<dbReference type="PANTHER" id="PTHR13152:SF0">
    <property type="entry name" value="GENERAL TRANSCRIPTION FACTOR IIH SUBUNIT 4"/>
    <property type="match status" value="1"/>
</dbReference>
<keyword evidence="5 8" id="KW-0804">Transcription</keyword>
<feature type="region of interest" description="Disordered" evidence="9">
    <location>
        <begin position="309"/>
        <end position="331"/>
    </location>
</feature>
<comment type="subcellular location">
    <subcellularLocation>
        <location evidence="1 8">Nucleus</location>
    </subcellularLocation>
</comment>
<dbReference type="GO" id="GO:0003690">
    <property type="term" value="F:double-stranded DNA binding"/>
    <property type="evidence" value="ECO:0007669"/>
    <property type="project" value="TreeGrafter"/>
</dbReference>
<evidence type="ECO:0000256" key="5">
    <source>
        <dbReference type="ARBA" id="ARBA00023163"/>
    </source>
</evidence>
<evidence type="ECO:0000256" key="9">
    <source>
        <dbReference type="SAM" id="MobiDB-lite"/>
    </source>
</evidence>
<proteinExistence type="inferred from homology"/>
<dbReference type="InterPro" id="IPR004598">
    <property type="entry name" value="TFIIH_p52/Tfb2"/>
</dbReference>
<name>A0A7S2SFL1_9STRA</name>
<dbReference type="Pfam" id="PF18307">
    <property type="entry name" value="Tfb2_C"/>
    <property type="match status" value="1"/>
</dbReference>
<protein>
    <recommendedName>
        <fullName evidence="8">General transcription factor IIH subunit 4</fullName>
    </recommendedName>
</protein>
<gene>
    <name evidence="11" type="ORF">QSP1433_LOCUS13026</name>
</gene>
<keyword evidence="4 8" id="KW-0805">Transcription regulation</keyword>
<evidence type="ECO:0000256" key="3">
    <source>
        <dbReference type="ARBA" id="ARBA00022763"/>
    </source>
</evidence>
<dbReference type="GO" id="GO:0001671">
    <property type="term" value="F:ATPase activator activity"/>
    <property type="evidence" value="ECO:0007669"/>
    <property type="project" value="InterPro"/>
</dbReference>
<evidence type="ECO:0000256" key="7">
    <source>
        <dbReference type="ARBA" id="ARBA00023242"/>
    </source>
</evidence>
<keyword evidence="6 8" id="KW-0234">DNA repair</keyword>
<dbReference type="EMBL" id="HBHK01020520">
    <property type="protein sequence ID" value="CAD9696933.1"/>
    <property type="molecule type" value="Transcribed_RNA"/>
</dbReference>
<dbReference type="Gene3D" id="3.30.70.2610">
    <property type="match status" value="1"/>
</dbReference>
<keyword evidence="3 8" id="KW-0227">DNA damage</keyword>
<dbReference type="AlphaFoldDB" id="A0A7S2SFL1"/>
<organism evidence="11">
    <name type="scientific">Mucochytrium quahogii</name>
    <dbReference type="NCBI Taxonomy" id="96639"/>
    <lineage>
        <taxon>Eukaryota</taxon>
        <taxon>Sar</taxon>
        <taxon>Stramenopiles</taxon>
        <taxon>Bigyra</taxon>
        <taxon>Labyrinthulomycetes</taxon>
        <taxon>Thraustochytrida</taxon>
        <taxon>Thraustochytriidae</taxon>
        <taxon>Mucochytrium</taxon>
    </lineage>
</organism>